<proteinExistence type="inferred from homology"/>
<organism evidence="5">
    <name type="scientific">Octopus bimaculoides</name>
    <name type="common">California two-spotted octopus</name>
    <dbReference type="NCBI Taxonomy" id="37653"/>
    <lineage>
        <taxon>Eukaryota</taxon>
        <taxon>Metazoa</taxon>
        <taxon>Spiralia</taxon>
        <taxon>Lophotrochozoa</taxon>
        <taxon>Mollusca</taxon>
        <taxon>Cephalopoda</taxon>
        <taxon>Coleoidea</taxon>
        <taxon>Octopodiformes</taxon>
        <taxon>Octopoda</taxon>
        <taxon>Incirrata</taxon>
        <taxon>Octopodidae</taxon>
        <taxon>Octopus</taxon>
    </lineage>
</organism>
<evidence type="ECO:0000259" key="4">
    <source>
        <dbReference type="Pfam" id="PF21530"/>
    </source>
</evidence>
<dbReference type="InterPro" id="IPR025476">
    <property type="entry name" value="Helitron_helicase-like"/>
</dbReference>
<dbReference type="GO" id="GO:0006281">
    <property type="term" value="P:DNA repair"/>
    <property type="evidence" value="ECO:0007669"/>
    <property type="project" value="UniProtKB-KW"/>
</dbReference>
<keyword evidence="1" id="KW-0378">Hydrolase</keyword>
<dbReference type="InterPro" id="IPR010285">
    <property type="entry name" value="DNA_helicase_pif1-like_DEAD"/>
</dbReference>
<comment type="catalytic activity">
    <reaction evidence="1">
        <text>ATP + H2O = ADP + phosphate + H(+)</text>
        <dbReference type="Rhea" id="RHEA:13065"/>
        <dbReference type="ChEBI" id="CHEBI:15377"/>
        <dbReference type="ChEBI" id="CHEBI:15378"/>
        <dbReference type="ChEBI" id="CHEBI:30616"/>
        <dbReference type="ChEBI" id="CHEBI:43474"/>
        <dbReference type="ChEBI" id="CHEBI:456216"/>
        <dbReference type="EC" id="5.6.2.3"/>
    </reaction>
</comment>
<evidence type="ECO:0000259" key="3">
    <source>
        <dbReference type="Pfam" id="PF14214"/>
    </source>
</evidence>
<feature type="domain" description="Helitron helicase-like" evidence="3">
    <location>
        <begin position="1"/>
        <end position="34"/>
    </location>
</feature>
<dbReference type="PANTHER" id="PTHR10492">
    <property type="match status" value="1"/>
</dbReference>
<keyword evidence="1" id="KW-0547">Nucleotide-binding</keyword>
<comment type="similarity">
    <text evidence="1">Belongs to the helicase family.</text>
</comment>
<dbReference type="GO" id="GO:0043139">
    <property type="term" value="F:5'-3' DNA helicase activity"/>
    <property type="evidence" value="ECO:0007669"/>
    <property type="project" value="UniProtKB-EC"/>
</dbReference>
<keyword evidence="1" id="KW-0347">Helicase</keyword>
<comment type="cofactor">
    <cofactor evidence="1">
        <name>Mg(2+)</name>
        <dbReference type="ChEBI" id="CHEBI:18420"/>
    </cofactor>
</comment>
<dbReference type="InterPro" id="IPR027417">
    <property type="entry name" value="P-loop_NTPase"/>
</dbReference>
<dbReference type="GO" id="GO:0005524">
    <property type="term" value="F:ATP binding"/>
    <property type="evidence" value="ECO:0007669"/>
    <property type="project" value="UniProtKB-KW"/>
</dbReference>
<dbReference type="Pfam" id="PF21530">
    <property type="entry name" value="Pif1_2B_dom"/>
    <property type="match status" value="1"/>
</dbReference>
<feature type="domain" description="DNA helicase Pif1-like DEAD-box helicase" evidence="2">
    <location>
        <begin position="70"/>
        <end position="282"/>
    </location>
</feature>
<dbReference type="Pfam" id="PF14214">
    <property type="entry name" value="Helitron_like_N"/>
    <property type="match status" value="1"/>
</dbReference>
<sequence length="410" mass="45924">MTYIRHYGRPDFFITFTCNPSWKEIEAELFPGLPKPLRSESNLLPTALLRETPYDTDALANFVLETEPKLLPDQRHVYTIVTYHVCHRKGGFFLDAPRGTGKTFLTKLILAKVWMQKSIAVAVASSGTAATLLPGSRTAHSTFKLPLNLTKPETPTCNISKNSDQGQVLKCCQLIVWDKCTMAYKGAFNALNRPFRISGVAKPPWEVLCFCFQVTLGKFFLLSPKARKQMRFKHALSHLCSGHVRLLTLTINMRARLLSDQKLANFASDILKLGDGKVPLESDGEMDIHTFSITVSSVPELTDKVFPHLKDNYLNHEWLSKRAELPPKNVTVTKLNDQLLLSLPGAPFTYKSVDTMVDANESVNFPTEFLNSLDPLGLPPHLLCLKAGTPVMFLCNLEPPPDCAMEHVWL</sequence>
<evidence type="ECO:0000259" key="2">
    <source>
        <dbReference type="Pfam" id="PF05970"/>
    </source>
</evidence>
<dbReference type="OrthoDB" id="10050764at2759"/>
<evidence type="ECO:0000256" key="1">
    <source>
        <dbReference type="RuleBase" id="RU363044"/>
    </source>
</evidence>
<keyword evidence="1" id="KW-0234">DNA repair</keyword>
<dbReference type="Gene3D" id="3.40.50.300">
    <property type="entry name" value="P-loop containing nucleotide triphosphate hydrolases"/>
    <property type="match status" value="1"/>
</dbReference>
<dbReference type="EMBL" id="KQ433425">
    <property type="protein sequence ID" value="KOF62436.1"/>
    <property type="molecule type" value="Genomic_DNA"/>
</dbReference>
<evidence type="ECO:0000313" key="5">
    <source>
        <dbReference type="EMBL" id="KOF62436.1"/>
    </source>
</evidence>
<dbReference type="PANTHER" id="PTHR10492:SF95">
    <property type="entry name" value="HELITRON HELICASE-LIKE DOMAIN-CONTAINING PROTEIN"/>
    <property type="match status" value="1"/>
</dbReference>
<dbReference type="AlphaFoldDB" id="A0A0L8FG74"/>
<feature type="domain" description="DNA helicase Pif1-like 2B" evidence="4">
    <location>
        <begin position="368"/>
        <end position="399"/>
    </location>
</feature>
<dbReference type="GO" id="GO:0006310">
    <property type="term" value="P:DNA recombination"/>
    <property type="evidence" value="ECO:0007669"/>
    <property type="project" value="UniProtKB-KW"/>
</dbReference>
<name>A0A0L8FG74_OCTBM</name>
<dbReference type="SUPFAM" id="SSF52540">
    <property type="entry name" value="P-loop containing nucleoside triphosphate hydrolases"/>
    <property type="match status" value="1"/>
</dbReference>
<dbReference type="EC" id="5.6.2.3" evidence="1"/>
<dbReference type="GO" id="GO:0000723">
    <property type="term" value="P:telomere maintenance"/>
    <property type="evidence" value="ECO:0007669"/>
    <property type="project" value="InterPro"/>
</dbReference>
<dbReference type="GO" id="GO:0016887">
    <property type="term" value="F:ATP hydrolysis activity"/>
    <property type="evidence" value="ECO:0007669"/>
    <property type="project" value="RHEA"/>
</dbReference>
<gene>
    <name evidence="5" type="ORF">OCBIM_22023501mg</name>
</gene>
<reference evidence="5" key="1">
    <citation type="submission" date="2015-07" db="EMBL/GenBank/DDBJ databases">
        <title>MeaNS - Measles Nucleotide Surveillance Program.</title>
        <authorList>
            <person name="Tran T."/>
            <person name="Druce J."/>
        </authorList>
    </citation>
    <scope>NUCLEOTIDE SEQUENCE</scope>
    <source>
        <strain evidence="5">UCB-OBI-ISO-001</strain>
        <tissue evidence="5">Gonad</tissue>
    </source>
</reference>
<dbReference type="Pfam" id="PF05970">
    <property type="entry name" value="PIF1"/>
    <property type="match status" value="1"/>
</dbReference>
<protein>
    <recommendedName>
        <fullName evidence="1">ATP-dependent DNA helicase</fullName>
        <ecNumber evidence="1">5.6.2.3</ecNumber>
    </recommendedName>
</protein>
<keyword evidence="1" id="KW-0227">DNA damage</keyword>
<keyword evidence="1" id="KW-0233">DNA recombination</keyword>
<keyword evidence="1" id="KW-0067">ATP-binding</keyword>
<dbReference type="InterPro" id="IPR049163">
    <property type="entry name" value="Pif1-like_2B_dom"/>
</dbReference>
<accession>A0A0L8FG74</accession>